<evidence type="ECO:0000313" key="1">
    <source>
        <dbReference type="EMBL" id="KAK3272587.1"/>
    </source>
</evidence>
<gene>
    <name evidence="1" type="ORF">CYMTET_19125</name>
</gene>
<dbReference type="AlphaFoldDB" id="A0AAE0G6N0"/>
<evidence type="ECO:0000313" key="2">
    <source>
        <dbReference type="Proteomes" id="UP001190700"/>
    </source>
</evidence>
<accession>A0AAE0G6N0</accession>
<reference evidence="1 2" key="1">
    <citation type="journal article" date="2015" name="Genome Biol. Evol.">
        <title>Comparative Genomics of a Bacterivorous Green Alga Reveals Evolutionary Causalities and Consequences of Phago-Mixotrophic Mode of Nutrition.</title>
        <authorList>
            <person name="Burns J.A."/>
            <person name="Paasch A."/>
            <person name="Narechania A."/>
            <person name="Kim E."/>
        </authorList>
    </citation>
    <scope>NUCLEOTIDE SEQUENCE [LARGE SCALE GENOMIC DNA]</scope>
    <source>
        <strain evidence="1 2">PLY_AMNH</strain>
    </source>
</reference>
<dbReference type="EMBL" id="LGRX02008885">
    <property type="protein sequence ID" value="KAK3272587.1"/>
    <property type="molecule type" value="Genomic_DNA"/>
</dbReference>
<sequence length="108" mass="12307">MAREHTSMLPEGVTEPKSYSQLLLAPDAAEWLESIQNELDALVHIEGALFMMDGEDIPPSVKLLDMSLVLKMKLDKHMQLLKRKSRVCVRRSKQEYGIDYLDTFAPCT</sequence>
<protein>
    <submittedName>
        <fullName evidence="1">Uncharacterized protein</fullName>
    </submittedName>
</protein>
<comment type="caution">
    <text evidence="1">The sequence shown here is derived from an EMBL/GenBank/DDBJ whole genome shotgun (WGS) entry which is preliminary data.</text>
</comment>
<name>A0AAE0G6N0_9CHLO</name>
<keyword evidence="2" id="KW-1185">Reference proteome</keyword>
<organism evidence="1 2">
    <name type="scientific">Cymbomonas tetramitiformis</name>
    <dbReference type="NCBI Taxonomy" id="36881"/>
    <lineage>
        <taxon>Eukaryota</taxon>
        <taxon>Viridiplantae</taxon>
        <taxon>Chlorophyta</taxon>
        <taxon>Pyramimonadophyceae</taxon>
        <taxon>Pyramimonadales</taxon>
        <taxon>Pyramimonadaceae</taxon>
        <taxon>Cymbomonas</taxon>
    </lineage>
</organism>
<proteinExistence type="predicted"/>
<dbReference type="Proteomes" id="UP001190700">
    <property type="component" value="Unassembled WGS sequence"/>
</dbReference>